<organism evidence="1 2">
    <name type="scientific">Novosphingobium decolorationis</name>
    <dbReference type="NCBI Taxonomy" id="2698673"/>
    <lineage>
        <taxon>Bacteria</taxon>
        <taxon>Pseudomonadati</taxon>
        <taxon>Pseudomonadota</taxon>
        <taxon>Alphaproteobacteria</taxon>
        <taxon>Sphingomonadales</taxon>
        <taxon>Sphingomonadaceae</taxon>
        <taxon>Novosphingobium</taxon>
    </lineage>
</organism>
<dbReference type="Proteomes" id="UP000677126">
    <property type="component" value="Chromosome"/>
</dbReference>
<dbReference type="InterPro" id="IPR009097">
    <property type="entry name" value="Cyclic_Pdiesterase"/>
</dbReference>
<dbReference type="Gene3D" id="3.90.1140.10">
    <property type="entry name" value="Cyclic phosphodiesterase"/>
    <property type="match status" value="1"/>
</dbReference>
<gene>
    <name evidence="1" type="ORF">HT578_00215</name>
</gene>
<proteinExistence type="predicted"/>
<protein>
    <submittedName>
        <fullName evidence="1">2'-5' RNA ligase family protein</fullName>
    </submittedName>
</protein>
<accession>A0ABX8DZM7</accession>
<evidence type="ECO:0000313" key="2">
    <source>
        <dbReference type="Proteomes" id="UP000677126"/>
    </source>
</evidence>
<keyword evidence="1" id="KW-0436">Ligase</keyword>
<dbReference type="EMBL" id="CP054856">
    <property type="protein sequence ID" value="QVM82337.1"/>
    <property type="molecule type" value="Genomic_DNA"/>
</dbReference>
<name>A0ABX8DZM7_9SPHN</name>
<evidence type="ECO:0000313" key="1">
    <source>
        <dbReference type="EMBL" id="QVM82337.1"/>
    </source>
</evidence>
<dbReference type="SUPFAM" id="SSF55144">
    <property type="entry name" value="LigT-like"/>
    <property type="match status" value="1"/>
</dbReference>
<sequence>MVNLPGKVLSSERQPGAPLLVTALLPPEIQAWADALRTAHFPPERNRLRAHVTLFHALPPSVEEELIQVLKDLTRTPPAQAQVVGLLKLGKGTAIRIESPAMVECHAEIAARMHGLLTRQDAQPLRLHITIQNKVTSQEARALQAQLSPMLEPRTFRFRGFGIYAWEDGLWRPIKDLHFNR</sequence>
<reference evidence="1 2" key="1">
    <citation type="journal article" date="2021" name="Int. J. Syst. Evol. Microbiol.">
        <title>Novosphingobium decolorationis sp. nov., an aniline blue-decolourizing bacterium isolated from East Pacific sediment.</title>
        <authorList>
            <person name="Chen X."/>
            <person name="Dong B."/>
            <person name="Chen T."/>
            <person name="Ren N."/>
            <person name="Wang J."/>
            <person name="Xu Y."/>
            <person name="Yang J."/>
            <person name="Zhu S."/>
            <person name="Chen J."/>
        </authorList>
    </citation>
    <scope>NUCLEOTIDE SEQUENCE [LARGE SCALE GENOMIC DNA]</scope>
    <source>
        <strain evidence="1 2">502str22</strain>
    </source>
</reference>
<dbReference type="Pfam" id="PF13563">
    <property type="entry name" value="2_5_RNA_ligase2"/>
    <property type="match status" value="1"/>
</dbReference>
<dbReference type="RefSeq" id="WP_213501406.1">
    <property type="nucleotide sequence ID" value="NZ_CP054856.1"/>
</dbReference>
<keyword evidence="2" id="KW-1185">Reference proteome</keyword>
<dbReference type="GO" id="GO:0016874">
    <property type="term" value="F:ligase activity"/>
    <property type="evidence" value="ECO:0007669"/>
    <property type="project" value="UniProtKB-KW"/>
</dbReference>